<dbReference type="AlphaFoldDB" id="H3ZHS9"/>
<evidence type="ECO:0000313" key="2">
    <source>
        <dbReference type="Proteomes" id="UP000012046"/>
    </source>
</evidence>
<sequence>MNNYEKAFLVSGRNTIIHKNKKLDLIIVNDDQDPPLIVTRHGVKKFDDAVPASRLEAKERYMELVDVSSVEVFGETKTLLFIQALNNKEYKVDYSKSDSDMFIRVHQDNYI</sequence>
<organism evidence="1 2">
    <name type="scientific">Alishewanella jeotgali KCTC 22429</name>
    <dbReference type="NCBI Taxonomy" id="1129374"/>
    <lineage>
        <taxon>Bacteria</taxon>
        <taxon>Pseudomonadati</taxon>
        <taxon>Pseudomonadota</taxon>
        <taxon>Gammaproteobacteria</taxon>
        <taxon>Alteromonadales</taxon>
        <taxon>Alteromonadaceae</taxon>
        <taxon>Alishewanella</taxon>
    </lineage>
</organism>
<proteinExistence type="predicted"/>
<dbReference type="PATRIC" id="fig|1129374.4.peg.2907"/>
<comment type="caution">
    <text evidence="1">The sequence shown here is derived from an EMBL/GenBank/DDBJ whole genome shotgun (WGS) entry which is preliminary data.</text>
</comment>
<dbReference type="Proteomes" id="UP000012046">
    <property type="component" value="Unassembled WGS sequence"/>
</dbReference>
<reference evidence="1 2" key="1">
    <citation type="journal article" date="2012" name="J. Bacteriol.">
        <title>Genome Sequence of Extracellular-Protease-Producing Alishewanella jeotgali Isolated from Traditional Korean Fermented Seafood.</title>
        <authorList>
            <person name="Jung J."/>
            <person name="Chun J."/>
            <person name="Park W."/>
        </authorList>
    </citation>
    <scope>NUCLEOTIDE SEQUENCE [LARGE SCALE GENOMIC DNA]</scope>
    <source>
        <strain evidence="1 2">KCTC 22429</strain>
    </source>
</reference>
<dbReference type="STRING" id="1129374.AJE_14685"/>
<dbReference type="RefSeq" id="WP_008951497.1">
    <property type="nucleotide sequence ID" value="NZ_AHTH01000048.1"/>
</dbReference>
<dbReference type="EMBL" id="AHTH01000048">
    <property type="protein sequence ID" value="EHR39935.1"/>
    <property type="molecule type" value="Genomic_DNA"/>
</dbReference>
<protein>
    <submittedName>
        <fullName evidence="1">Uncharacterized protein</fullName>
    </submittedName>
</protein>
<keyword evidence="2" id="KW-1185">Reference proteome</keyword>
<dbReference type="eggNOG" id="ENOG50320G1">
    <property type="taxonomic scope" value="Bacteria"/>
</dbReference>
<gene>
    <name evidence="1" type="ORF">AJE_14685</name>
</gene>
<accession>H3ZHS9</accession>
<name>H3ZHS9_9ALTE</name>
<evidence type="ECO:0000313" key="1">
    <source>
        <dbReference type="EMBL" id="EHR39935.1"/>
    </source>
</evidence>